<evidence type="ECO:0000313" key="3">
    <source>
        <dbReference type="Proteomes" id="UP001162483"/>
    </source>
</evidence>
<organism evidence="2 3">
    <name type="scientific">Staurois parvus</name>
    <dbReference type="NCBI Taxonomy" id="386267"/>
    <lineage>
        <taxon>Eukaryota</taxon>
        <taxon>Metazoa</taxon>
        <taxon>Chordata</taxon>
        <taxon>Craniata</taxon>
        <taxon>Vertebrata</taxon>
        <taxon>Euteleostomi</taxon>
        <taxon>Amphibia</taxon>
        <taxon>Batrachia</taxon>
        <taxon>Anura</taxon>
        <taxon>Neobatrachia</taxon>
        <taxon>Ranoidea</taxon>
        <taxon>Ranidae</taxon>
        <taxon>Staurois</taxon>
    </lineage>
</organism>
<evidence type="ECO:0000256" key="1">
    <source>
        <dbReference type="SAM" id="MobiDB-lite"/>
    </source>
</evidence>
<name>A0ABN9FJV9_9NEOB</name>
<reference evidence="2" key="1">
    <citation type="submission" date="2023-05" db="EMBL/GenBank/DDBJ databases">
        <authorList>
            <person name="Stuckert A."/>
        </authorList>
    </citation>
    <scope>NUCLEOTIDE SEQUENCE</scope>
</reference>
<dbReference type="EMBL" id="CATNWA010017012">
    <property type="protein sequence ID" value="CAI9597299.1"/>
    <property type="molecule type" value="Genomic_DNA"/>
</dbReference>
<accession>A0ABN9FJV9</accession>
<keyword evidence="3" id="KW-1185">Reference proteome</keyword>
<comment type="caution">
    <text evidence="2">The sequence shown here is derived from an EMBL/GenBank/DDBJ whole genome shotgun (WGS) entry which is preliminary data.</text>
</comment>
<dbReference type="Proteomes" id="UP001162483">
    <property type="component" value="Unassembled WGS sequence"/>
</dbReference>
<feature type="region of interest" description="Disordered" evidence="1">
    <location>
        <begin position="1"/>
        <end position="21"/>
    </location>
</feature>
<gene>
    <name evidence="2" type="ORF">SPARVUS_LOCUS12230702</name>
</gene>
<proteinExistence type="predicted"/>
<sequence length="50" mass="5208">MSPSAWGQGALGGSPPAPKHPTMLRECGLVWFRGAHPPPPFPDLPGCMLG</sequence>
<protein>
    <submittedName>
        <fullName evidence="2">Uncharacterized protein</fullName>
    </submittedName>
</protein>
<evidence type="ECO:0000313" key="2">
    <source>
        <dbReference type="EMBL" id="CAI9597299.1"/>
    </source>
</evidence>